<evidence type="ECO:0000313" key="3">
    <source>
        <dbReference type="Proteomes" id="UP000774617"/>
    </source>
</evidence>
<dbReference type="EMBL" id="JAGTJR010000014">
    <property type="protein sequence ID" value="KAH7049395.1"/>
    <property type="molecule type" value="Genomic_DNA"/>
</dbReference>
<organism evidence="2 3">
    <name type="scientific">Macrophomina phaseolina</name>
    <dbReference type="NCBI Taxonomy" id="35725"/>
    <lineage>
        <taxon>Eukaryota</taxon>
        <taxon>Fungi</taxon>
        <taxon>Dikarya</taxon>
        <taxon>Ascomycota</taxon>
        <taxon>Pezizomycotina</taxon>
        <taxon>Dothideomycetes</taxon>
        <taxon>Dothideomycetes incertae sedis</taxon>
        <taxon>Botryosphaeriales</taxon>
        <taxon>Botryosphaeriaceae</taxon>
        <taxon>Macrophomina</taxon>
    </lineage>
</organism>
<reference evidence="2 3" key="1">
    <citation type="journal article" date="2021" name="Nat. Commun.">
        <title>Genetic determinants of endophytism in the Arabidopsis root mycobiome.</title>
        <authorList>
            <person name="Mesny F."/>
            <person name="Miyauchi S."/>
            <person name="Thiergart T."/>
            <person name="Pickel B."/>
            <person name="Atanasova L."/>
            <person name="Karlsson M."/>
            <person name="Huettel B."/>
            <person name="Barry K.W."/>
            <person name="Haridas S."/>
            <person name="Chen C."/>
            <person name="Bauer D."/>
            <person name="Andreopoulos W."/>
            <person name="Pangilinan J."/>
            <person name="LaButti K."/>
            <person name="Riley R."/>
            <person name="Lipzen A."/>
            <person name="Clum A."/>
            <person name="Drula E."/>
            <person name="Henrissat B."/>
            <person name="Kohler A."/>
            <person name="Grigoriev I.V."/>
            <person name="Martin F.M."/>
            <person name="Hacquard S."/>
        </authorList>
    </citation>
    <scope>NUCLEOTIDE SEQUENCE [LARGE SCALE GENOMIC DNA]</scope>
    <source>
        <strain evidence="2 3">MPI-SDFR-AT-0080</strain>
    </source>
</reference>
<dbReference type="Proteomes" id="UP000774617">
    <property type="component" value="Unassembled WGS sequence"/>
</dbReference>
<comment type="caution">
    <text evidence="2">The sequence shown here is derived from an EMBL/GenBank/DDBJ whole genome shotgun (WGS) entry which is preliminary data.</text>
</comment>
<proteinExistence type="predicted"/>
<sequence length="131" mass="14985">MPLEYLESLTRKTVSCHNDIEPRDILLDQGTGGFYHFAYEYGLKDSIMGSNNLYFSWYALCKIRTAQLWPLDDKHTHLIEAVALVHESWSKKAGGSVEERVREKRMQREQLEKGADLTHVKAGSDGMTKVP</sequence>
<evidence type="ECO:0008006" key="4">
    <source>
        <dbReference type="Google" id="ProtNLM"/>
    </source>
</evidence>
<feature type="compositionally biased region" description="Basic and acidic residues" evidence="1">
    <location>
        <begin position="97"/>
        <end position="119"/>
    </location>
</feature>
<evidence type="ECO:0000313" key="2">
    <source>
        <dbReference type="EMBL" id="KAH7049395.1"/>
    </source>
</evidence>
<protein>
    <recommendedName>
        <fullName evidence="4">Aminoglycoside phosphotransferase domain-containing protein</fullName>
    </recommendedName>
</protein>
<evidence type="ECO:0000256" key="1">
    <source>
        <dbReference type="SAM" id="MobiDB-lite"/>
    </source>
</evidence>
<keyword evidence="3" id="KW-1185">Reference proteome</keyword>
<gene>
    <name evidence="2" type="ORF">B0J12DRAFT_754638</name>
</gene>
<feature type="region of interest" description="Disordered" evidence="1">
    <location>
        <begin position="92"/>
        <end position="131"/>
    </location>
</feature>
<name>A0ABQ8GA27_9PEZI</name>
<accession>A0ABQ8GA27</accession>